<dbReference type="InterPro" id="IPR046058">
    <property type="entry name" value="WbuC_cupin"/>
</dbReference>
<dbReference type="NCBIfam" id="TIGR04366">
    <property type="entry name" value="cupin_WbuC"/>
    <property type="match status" value="1"/>
</dbReference>
<dbReference type="EMBL" id="MAAO01000015">
    <property type="protein sequence ID" value="OUR93618.1"/>
    <property type="molecule type" value="Genomic_DNA"/>
</dbReference>
<accession>A0A1Y5F898</accession>
<proteinExistence type="predicted"/>
<dbReference type="Pfam" id="PF19480">
    <property type="entry name" value="DUF6016"/>
    <property type="match status" value="1"/>
</dbReference>
<name>A0A1Y5F898_9BACT</name>
<sequence length="164" mass="19041">MVNAIFTKSDICTIDSTDLNTLVDKARLSHNYRYRYCMHIDHNALIQEMVIAMTNKSYNRPHRHPAGITESYHLIRGKLMVLFFDDSGAITKKVFLHSEGNQLLRMNAPVYHMVISLCETSLYHETLTGPFDKDSVVEYADWAPEEGEEKGWIYLEKLKKEELK</sequence>
<dbReference type="AlphaFoldDB" id="A0A1Y5F898"/>
<dbReference type="InterPro" id="IPR011051">
    <property type="entry name" value="RmlC_Cupin_sf"/>
</dbReference>
<evidence type="ECO:0000313" key="3">
    <source>
        <dbReference type="Proteomes" id="UP000196531"/>
    </source>
</evidence>
<reference evidence="3" key="1">
    <citation type="journal article" date="2017" name="Proc. Natl. Acad. Sci. U.S.A.">
        <title>Simulation of Deepwater Horizon oil plume reveals substrate specialization within a complex community of hydrocarbon-degraders.</title>
        <authorList>
            <person name="Hu P."/>
            <person name="Dubinsky E.A."/>
            <person name="Probst A.J."/>
            <person name="Wang J."/>
            <person name="Sieber C.M.K."/>
            <person name="Tom L.M."/>
            <person name="Gardinali P."/>
            <person name="Banfield J.F."/>
            <person name="Atlas R.M."/>
            <person name="Andersen G.L."/>
        </authorList>
    </citation>
    <scope>NUCLEOTIDE SEQUENCE [LARGE SCALE GENOMIC DNA]</scope>
</reference>
<evidence type="ECO:0000313" key="2">
    <source>
        <dbReference type="EMBL" id="OUR93618.1"/>
    </source>
</evidence>
<comment type="caution">
    <text evidence="2">The sequence shown here is derived from an EMBL/GenBank/DDBJ whole genome shotgun (WGS) entry which is preliminary data.</text>
</comment>
<protein>
    <recommendedName>
        <fullName evidence="1">Cupin fold metalloprotein WbuC cupin domain-containing protein</fullName>
    </recommendedName>
</protein>
<dbReference type="Proteomes" id="UP000196531">
    <property type="component" value="Unassembled WGS sequence"/>
</dbReference>
<organism evidence="2 3">
    <name type="scientific">Halobacteriovorax marinus</name>
    <dbReference type="NCBI Taxonomy" id="97084"/>
    <lineage>
        <taxon>Bacteria</taxon>
        <taxon>Pseudomonadati</taxon>
        <taxon>Bdellovibrionota</taxon>
        <taxon>Bacteriovoracia</taxon>
        <taxon>Bacteriovoracales</taxon>
        <taxon>Halobacteriovoraceae</taxon>
        <taxon>Halobacteriovorax</taxon>
    </lineage>
</organism>
<dbReference type="SUPFAM" id="SSF51182">
    <property type="entry name" value="RmlC-like cupins"/>
    <property type="match status" value="1"/>
</dbReference>
<dbReference type="InterPro" id="IPR027565">
    <property type="entry name" value="Cupin_WbuC"/>
</dbReference>
<feature type="domain" description="Cupin fold metalloprotein WbuC cupin" evidence="1">
    <location>
        <begin position="14"/>
        <end position="95"/>
    </location>
</feature>
<gene>
    <name evidence="2" type="ORF">A9Q84_19305</name>
</gene>
<evidence type="ECO:0000259" key="1">
    <source>
        <dbReference type="Pfam" id="PF19480"/>
    </source>
</evidence>